<proteinExistence type="predicted"/>
<gene>
    <name evidence="1" type="ORF">ACFQE6_30850</name>
</gene>
<organism evidence="1 2">
    <name type="scientific">Natrinema soli</name>
    <dbReference type="NCBI Taxonomy" id="1930624"/>
    <lineage>
        <taxon>Archaea</taxon>
        <taxon>Methanobacteriati</taxon>
        <taxon>Methanobacteriota</taxon>
        <taxon>Stenosarchaea group</taxon>
        <taxon>Halobacteria</taxon>
        <taxon>Halobacteriales</taxon>
        <taxon>Natrialbaceae</taxon>
        <taxon>Natrinema</taxon>
    </lineage>
</organism>
<sequence length="47" mass="4729">MDVLIVGAGSMGTWFGDAIDARVTFADLDRDAAATAAEAVGGDVTDL</sequence>
<dbReference type="EMBL" id="JBHSWV010000711">
    <property type="protein sequence ID" value="MFC6769266.1"/>
    <property type="molecule type" value="Genomic_DNA"/>
</dbReference>
<dbReference type="AlphaFoldDB" id="A0ABD5SZ54"/>
<evidence type="ECO:0000313" key="2">
    <source>
        <dbReference type="Proteomes" id="UP001596383"/>
    </source>
</evidence>
<keyword evidence="2" id="KW-1185">Reference proteome</keyword>
<dbReference type="Proteomes" id="UP001596383">
    <property type="component" value="Unassembled WGS sequence"/>
</dbReference>
<evidence type="ECO:0000313" key="1">
    <source>
        <dbReference type="EMBL" id="MFC6769266.1"/>
    </source>
</evidence>
<protein>
    <submittedName>
        <fullName evidence="1">Prephenate dehydrogenase</fullName>
    </submittedName>
</protein>
<comment type="caution">
    <text evidence="1">The sequence shown here is derived from an EMBL/GenBank/DDBJ whole genome shotgun (WGS) entry which is preliminary data.</text>
</comment>
<reference evidence="1 2" key="1">
    <citation type="journal article" date="2019" name="Int. J. Syst. Evol. Microbiol.">
        <title>The Global Catalogue of Microorganisms (GCM) 10K type strain sequencing project: providing services to taxonomists for standard genome sequencing and annotation.</title>
        <authorList>
            <consortium name="The Broad Institute Genomics Platform"/>
            <consortium name="The Broad Institute Genome Sequencing Center for Infectious Disease"/>
            <person name="Wu L."/>
            <person name="Ma J."/>
        </authorList>
    </citation>
    <scope>NUCLEOTIDE SEQUENCE [LARGE SCALE GENOMIC DNA]</scope>
    <source>
        <strain evidence="1 2">LMG 29247</strain>
    </source>
</reference>
<name>A0ABD5SZ54_9EURY</name>
<accession>A0ABD5SZ54</accession>
<feature type="non-terminal residue" evidence="1">
    <location>
        <position position="47"/>
    </location>
</feature>